<dbReference type="PANTHER" id="PTHR30579:SF3">
    <property type="entry name" value="TRANSCRIPTIONAL REGULATORY PROTEIN"/>
    <property type="match status" value="1"/>
</dbReference>
<dbReference type="Gene3D" id="3.40.190.10">
    <property type="entry name" value="Periplasmic binding protein-like II"/>
    <property type="match status" value="2"/>
</dbReference>
<dbReference type="GO" id="GO:0003677">
    <property type="term" value="F:DNA binding"/>
    <property type="evidence" value="ECO:0007669"/>
    <property type="project" value="UniProtKB-KW"/>
</dbReference>
<dbReference type="PROSITE" id="PS50931">
    <property type="entry name" value="HTH_LYSR"/>
    <property type="match status" value="1"/>
</dbReference>
<dbReference type="InterPro" id="IPR005119">
    <property type="entry name" value="LysR_subst-bd"/>
</dbReference>
<dbReference type="AlphaFoldDB" id="A0A7W9YC09"/>
<name>A0A7W9YC09_9HYPH</name>
<keyword evidence="3 6" id="KW-0238">DNA-binding</keyword>
<evidence type="ECO:0000256" key="2">
    <source>
        <dbReference type="ARBA" id="ARBA00023015"/>
    </source>
</evidence>
<comment type="caution">
    <text evidence="6">The sequence shown here is derived from an EMBL/GenBank/DDBJ whole genome shotgun (WGS) entry which is preliminary data.</text>
</comment>
<reference evidence="6 7" key="1">
    <citation type="submission" date="2020-08" db="EMBL/GenBank/DDBJ databases">
        <title>Genomic Encyclopedia of Type Strains, Phase IV (KMG-IV): sequencing the most valuable type-strain genomes for metagenomic binning, comparative biology and taxonomic classification.</title>
        <authorList>
            <person name="Goeker M."/>
        </authorList>
    </citation>
    <scope>NUCLEOTIDE SEQUENCE [LARGE SCALE GENOMIC DNA]</scope>
    <source>
        <strain evidence="6 7">DSM 100734</strain>
    </source>
</reference>
<dbReference type="InterPro" id="IPR000847">
    <property type="entry name" value="LysR_HTH_N"/>
</dbReference>
<dbReference type="Proteomes" id="UP000547879">
    <property type="component" value="Unassembled WGS sequence"/>
</dbReference>
<keyword evidence="7" id="KW-1185">Reference proteome</keyword>
<dbReference type="InterPro" id="IPR036390">
    <property type="entry name" value="WH_DNA-bd_sf"/>
</dbReference>
<evidence type="ECO:0000313" key="7">
    <source>
        <dbReference type="Proteomes" id="UP000547879"/>
    </source>
</evidence>
<keyword evidence="4" id="KW-0804">Transcription</keyword>
<sequence length="293" mass="32154">MSGMTNNFDIDVLRTFIESVHRRSLSSAAKRRDKSPSTVTLQLQRLEQQVGVKLFQKVGRGLAPTEQALRLLPFAERIVSANDEGIRAMRQSLNQETIRLVVPADIAETWLPQQISAFSLSHPDVLIEAQVLRNSEIIESVDIGEADVALHWCRPDDANTVDPVATFPIEWMASRSFSPDPLRALPIVVLQSPCLFRDLGITLLEKMNAPLRITMAATGVTGLWSAVGAGLGITCRVALGAPDGVVRYQDEQLPSLGMVGLVARTKRAATRSSIELHLQLMTAIRELEFHGSS</sequence>
<dbReference type="PANTHER" id="PTHR30579">
    <property type="entry name" value="TRANSCRIPTIONAL REGULATOR"/>
    <property type="match status" value="1"/>
</dbReference>
<proteinExistence type="inferred from homology"/>
<dbReference type="Pfam" id="PF03466">
    <property type="entry name" value="LysR_substrate"/>
    <property type="match status" value="1"/>
</dbReference>
<dbReference type="InterPro" id="IPR036388">
    <property type="entry name" value="WH-like_DNA-bd_sf"/>
</dbReference>
<evidence type="ECO:0000256" key="4">
    <source>
        <dbReference type="ARBA" id="ARBA00023163"/>
    </source>
</evidence>
<dbReference type="InterPro" id="IPR050176">
    <property type="entry name" value="LTTR"/>
</dbReference>
<evidence type="ECO:0000256" key="3">
    <source>
        <dbReference type="ARBA" id="ARBA00023125"/>
    </source>
</evidence>
<accession>A0A7W9YC09</accession>
<dbReference type="EMBL" id="JACHEG010000011">
    <property type="protein sequence ID" value="MBB6165841.1"/>
    <property type="molecule type" value="Genomic_DNA"/>
</dbReference>
<feature type="domain" description="HTH lysR-type" evidence="5">
    <location>
        <begin position="8"/>
        <end position="65"/>
    </location>
</feature>
<protein>
    <submittedName>
        <fullName evidence="6">DNA-binding transcriptional LysR family regulator</fullName>
    </submittedName>
</protein>
<keyword evidence="2" id="KW-0805">Transcription regulation</keyword>
<dbReference type="Gene3D" id="1.10.10.10">
    <property type="entry name" value="Winged helix-like DNA-binding domain superfamily/Winged helix DNA-binding domain"/>
    <property type="match status" value="1"/>
</dbReference>
<evidence type="ECO:0000259" key="5">
    <source>
        <dbReference type="PROSITE" id="PS50931"/>
    </source>
</evidence>
<organism evidence="6 7">
    <name type="scientific">Rhizobium wenxiniae</name>
    <dbReference type="NCBI Taxonomy" id="1737357"/>
    <lineage>
        <taxon>Bacteria</taxon>
        <taxon>Pseudomonadati</taxon>
        <taxon>Pseudomonadota</taxon>
        <taxon>Alphaproteobacteria</taxon>
        <taxon>Hyphomicrobiales</taxon>
        <taxon>Rhizobiaceae</taxon>
        <taxon>Rhizobium/Agrobacterium group</taxon>
        <taxon>Rhizobium</taxon>
    </lineage>
</organism>
<gene>
    <name evidence="6" type="ORF">HNQ72_005689</name>
</gene>
<evidence type="ECO:0000313" key="6">
    <source>
        <dbReference type="EMBL" id="MBB6165841.1"/>
    </source>
</evidence>
<comment type="similarity">
    <text evidence="1">Belongs to the LysR transcriptional regulatory family.</text>
</comment>
<evidence type="ECO:0000256" key="1">
    <source>
        <dbReference type="ARBA" id="ARBA00009437"/>
    </source>
</evidence>
<dbReference type="Pfam" id="PF00126">
    <property type="entry name" value="HTH_1"/>
    <property type="match status" value="1"/>
</dbReference>
<dbReference type="SUPFAM" id="SSF46785">
    <property type="entry name" value="Winged helix' DNA-binding domain"/>
    <property type="match status" value="1"/>
</dbReference>
<dbReference type="GO" id="GO:0003700">
    <property type="term" value="F:DNA-binding transcription factor activity"/>
    <property type="evidence" value="ECO:0007669"/>
    <property type="project" value="InterPro"/>
</dbReference>
<dbReference type="SUPFAM" id="SSF53850">
    <property type="entry name" value="Periplasmic binding protein-like II"/>
    <property type="match status" value="1"/>
</dbReference>